<dbReference type="OrthoDB" id="10373813at2759"/>
<feature type="region of interest" description="Disordered" evidence="1">
    <location>
        <begin position="37"/>
        <end position="106"/>
    </location>
</feature>
<evidence type="ECO:0000256" key="1">
    <source>
        <dbReference type="SAM" id="MobiDB-lite"/>
    </source>
</evidence>
<comment type="caution">
    <text evidence="2">The sequence shown here is derived from an EMBL/GenBank/DDBJ whole genome shotgun (WGS) entry which is preliminary data.</text>
</comment>
<keyword evidence="3" id="KW-1185">Reference proteome</keyword>
<organism evidence="2 3">
    <name type="scientific">Parasponia andersonii</name>
    <name type="common">Sponia andersonii</name>
    <dbReference type="NCBI Taxonomy" id="3476"/>
    <lineage>
        <taxon>Eukaryota</taxon>
        <taxon>Viridiplantae</taxon>
        <taxon>Streptophyta</taxon>
        <taxon>Embryophyta</taxon>
        <taxon>Tracheophyta</taxon>
        <taxon>Spermatophyta</taxon>
        <taxon>Magnoliopsida</taxon>
        <taxon>eudicotyledons</taxon>
        <taxon>Gunneridae</taxon>
        <taxon>Pentapetalae</taxon>
        <taxon>rosids</taxon>
        <taxon>fabids</taxon>
        <taxon>Rosales</taxon>
        <taxon>Cannabaceae</taxon>
        <taxon>Parasponia</taxon>
    </lineage>
</organism>
<dbReference type="Proteomes" id="UP000237105">
    <property type="component" value="Unassembled WGS sequence"/>
</dbReference>
<dbReference type="AlphaFoldDB" id="A0A2P5AX46"/>
<evidence type="ECO:0000313" key="3">
    <source>
        <dbReference type="Proteomes" id="UP000237105"/>
    </source>
</evidence>
<accession>A0A2P5AX46</accession>
<evidence type="ECO:0000313" key="2">
    <source>
        <dbReference type="EMBL" id="PON41109.1"/>
    </source>
</evidence>
<sequence length="106" mass="12055">MGRLDSMYKRVLLFFFFFVGLIENGFCFFFNLPSSSSAAKNPGQDPGPNTASPREEPVGVRPGLSQSIFEGLNEEGHVSGRRNIQSQRDCRESRREKELQHRFQAN</sequence>
<name>A0A2P5AX46_PARAD</name>
<reference evidence="3" key="1">
    <citation type="submission" date="2016-06" db="EMBL/GenBank/DDBJ databases">
        <title>Parallel loss of symbiosis genes in relatives of nitrogen-fixing non-legume Parasponia.</title>
        <authorList>
            <person name="Van Velzen R."/>
            <person name="Holmer R."/>
            <person name="Bu F."/>
            <person name="Rutten L."/>
            <person name="Van Zeijl A."/>
            <person name="Liu W."/>
            <person name="Santuari L."/>
            <person name="Cao Q."/>
            <person name="Sharma T."/>
            <person name="Shen D."/>
            <person name="Roswanjaya Y."/>
            <person name="Wardhani T."/>
            <person name="Kalhor M.S."/>
            <person name="Jansen J."/>
            <person name="Van den Hoogen J."/>
            <person name="Gungor B."/>
            <person name="Hartog M."/>
            <person name="Hontelez J."/>
            <person name="Verver J."/>
            <person name="Yang W.-C."/>
            <person name="Schijlen E."/>
            <person name="Repin R."/>
            <person name="Schilthuizen M."/>
            <person name="Schranz E."/>
            <person name="Heidstra R."/>
            <person name="Miyata K."/>
            <person name="Fedorova E."/>
            <person name="Kohlen W."/>
            <person name="Bisseling T."/>
            <person name="Smit S."/>
            <person name="Geurts R."/>
        </authorList>
    </citation>
    <scope>NUCLEOTIDE SEQUENCE [LARGE SCALE GENOMIC DNA]</scope>
    <source>
        <strain evidence="3">cv. WU1-14</strain>
    </source>
</reference>
<proteinExistence type="predicted"/>
<feature type="compositionally biased region" description="Basic and acidic residues" evidence="1">
    <location>
        <begin position="88"/>
        <end position="106"/>
    </location>
</feature>
<dbReference type="EMBL" id="JXTB01000422">
    <property type="protein sequence ID" value="PON41109.1"/>
    <property type="molecule type" value="Genomic_DNA"/>
</dbReference>
<protein>
    <submittedName>
        <fullName evidence="2">Uncharacterized protein</fullName>
    </submittedName>
</protein>
<gene>
    <name evidence="2" type="ORF">PanWU01x14_291810</name>
</gene>